<dbReference type="GO" id="GO:0004383">
    <property type="term" value="F:guanylate cyclase activity"/>
    <property type="evidence" value="ECO:0007669"/>
    <property type="project" value="UniProtKB-EC"/>
</dbReference>
<dbReference type="GO" id="GO:0004672">
    <property type="term" value="F:protein kinase activity"/>
    <property type="evidence" value="ECO:0007669"/>
    <property type="project" value="InterPro"/>
</dbReference>
<comment type="caution">
    <text evidence="8">The sequence shown here is derived from an EMBL/GenBank/DDBJ whole genome shotgun (WGS) entry which is preliminary data.</text>
</comment>
<dbReference type="InterPro" id="IPR050401">
    <property type="entry name" value="Cyclic_nucleotide_synthase"/>
</dbReference>
<dbReference type="InterPro" id="IPR011009">
    <property type="entry name" value="Kinase-like_dom_sf"/>
</dbReference>
<keyword evidence="6" id="KW-0812">Transmembrane</keyword>
<dbReference type="GO" id="GO:0007168">
    <property type="term" value="P:receptor guanylyl cyclase signaling pathway"/>
    <property type="evidence" value="ECO:0007669"/>
    <property type="project" value="TreeGrafter"/>
</dbReference>
<dbReference type="Gene3D" id="1.10.510.10">
    <property type="entry name" value="Transferase(Phosphotransferase) domain 1"/>
    <property type="match status" value="1"/>
</dbReference>
<dbReference type="GO" id="GO:0005886">
    <property type="term" value="C:plasma membrane"/>
    <property type="evidence" value="ECO:0007669"/>
    <property type="project" value="TreeGrafter"/>
</dbReference>
<dbReference type="GO" id="GO:0001653">
    <property type="term" value="F:peptide receptor activity"/>
    <property type="evidence" value="ECO:0007669"/>
    <property type="project" value="TreeGrafter"/>
</dbReference>
<keyword evidence="4" id="KW-0456">Lyase</keyword>
<dbReference type="OrthoDB" id="1890790at2759"/>
<evidence type="ECO:0000313" key="8">
    <source>
        <dbReference type="EMBL" id="GAV07767.1"/>
    </source>
</evidence>
<dbReference type="EC" id="4.6.1.2" evidence="2"/>
<comment type="catalytic activity">
    <reaction evidence="1">
        <text>GTP = 3',5'-cyclic GMP + diphosphate</text>
        <dbReference type="Rhea" id="RHEA:13665"/>
        <dbReference type="ChEBI" id="CHEBI:33019"/>
        <dbReference type="ChEBI" id="CHEBI:37565"/>
        <dbReference type="ChEBI" id="CHEBI:57746"/>
        <dbReference type="EC" id="4.6.1.2"/>
    </reaction>
</comment>
<proteinExistence type="predicted"/>
<evidence type="ECO:0000256" key="4">
    <source>
        <dbReference type="ARBA" id="ARBA00023239"/>
    </source>
</evidence>
<gene>
    <name evidence="8" type="primary">RvY_17572</name>
    <name evidence="8" type="synonym">RvY_17572.1</name>
    <name evidence="8" type="ORF">RvY_17572-1</name>
</gene>
<name>A0A1D1W2K9_RAMVA</name>
<keyword evidence="5" id="KW-0141">cGMP biosynthesis</keyword>
<sequence length="451" mass="50387">MATGATDFSPMWEYDVQTDVFVPVRELTGPPPSDVPLCGFTGNELICQQDHRVPVSVIVVAVLLSLLLIAGAVGWIFYSTVRKLRIQLKPDWWKITLTEIQFTHQRTRTFNGVHSRSIASFTSSASSELPPPHFHGRAFSTARYMESDVLIHHVSEESKVKATSSHTLKEINLLRNVDHENLHKFIGLLVDKPETLVIAVVRDECSKGDLTTLLSNHTFTLDWVVKASFIRDLVHGMAYLHSTSLQSHGNLTSHNCLVNGKFTLKVSEYGLSFLRSEGELQPLTDTQQSRNHHHLLWRAPELLSIVMPVYGTQKGDVYSFAIILSQIILESQPFEFESGKGSANPLTAAEIALEVKNGNTPPTRPHVSRSACSAALFEMMELCWNQIPLERPSFVKIRDQYLKKILGNTKENIVDQLLKRMDQYSNTLEKKVATANCDGSPPGGATLTDIF</sequence>
<dbReference type="AlphaFoldDB" id="A0A1D1W2K9"/>
<evidence type="ECO:0000256" key="1">
    <source>
        <dbReference type="ARBA" id="ARBA00001436"/>
    </source>
</evidence>
<dbReference type="InterPro" id="IPR000719">
    <property type="entry name" value="Prot_kinase_dom"/>
</dbReference>
<keyword evidence="6" id="KW-1133">Transmembrane helix</keyword>
<evidence type="ECO:0000256" key="3">
    <source>
        <dbReference type="ARBA" id="ARBA00022741"/>
    </source>
</evidence>
<keyword evidence="6" id="KW-0472">Membrane</keyword>
<keyword evidence="9" id="KW-1185">Reference proteome</keyword>
<evidence type="ECO:0000256" key="5">
    <source>
        <dbReference type="ARBA" id="ARBA00023293"/>
    </source>
</evidence>
<protein>
    <recommendedName>
        <fullName evidence="2">guanylate cyclase</fullName>
        <ecNumber evidence="2">4.6.1.2</ecNumber>
    </recommendedName>
</protein>
<evidence type="ECO:0000259" key="7">
    <source>
        <dbReference type="PROSITE" id="PS50011"/>
    </source>
</evidence>
<evidence type="ECO:0000256" key="2">
    <source>
        <dbReference type="ARBA" id="ARBA00012202"/>
    </source>
</evidence>
<dbReference type="EMBL" id="BDGG01000016">
    <property type="protein sequence ID" value="GAV07767.1"/>
    <property type="molecule type" value="Genomic_DNA"/>
</dbReference>
<evidence type="ECO:0000313" key="9">
    <source>
        <dbReference type="Proteomes" id="UP000186922"/>
    </source>
</evidence>
<organism evidence="8 9">
    <name type="scientific">Ramazzottius varieornatus</name>
    <name type="common">Water bear</name>
    <name type="synonym">Tardigrade</name>
    <dbReference type="NCBI Taxonomy" id="947166"/>
    <lineage>
        <taxon>Eukaryota</taxon>
        <taxon>Metazoa</taxon>
        <taxon>Ecdysozoa</taxon>
        <taxon>Tardigrada</taxon>
        <taxon>Eutardigrada</taxon>
        <taxon>Parachela</taxon>
        <taxon>Hypsibioidea</taxon>
        <taxon>Ramazzottiidae</taxon>
        <taxon>Ramazzottius</taxon>
    </lineage>
</organism>
<dbReference type="GO" id="GO:0005524">
    <property type="term" value="F:ATP binding"/>
    <property type="evidence" value="ECO:0007669"/>
    <property type="project" value="InterPro"/>
</dbReference>
<feature type="transmembrane region" description="Helical" evidence="6">
    <location>
        <begin position="55"/>
        <end position="78"/>
    </location>
</feature>
<dbReference type="PANTHER" id="PTHR11920:SF501">
    <property type="entry name" value="GUANYLATE CYCLASE 32E"/>
    <property type="match status" value="1"/>
</dbReference>
<dbReference type="Pfam" id="PF07714">
    <property type="entry name" value="PK_Tyr_Ser-Thr"/>
    <property type="match status" value="1"/>
</dbReference>
<dbReference type="PROSITE" id="PS50011">
    <property type="entry name" value="PROTEIN_KINASE_DOM"/>
    <property type="match status" value="1"/>
</dbReference>
<dbReference type="Proteomes" id="UP000186922">
    <property type="component" value="Unassembled WGS sequence"/>
</dbReference>
<reference evidence="8 9" key="1">
    <citation type="journal article" date="2016" name="Nat. Commun.">
        <title>Extremotolerant tardigrade genome and improved radiotolerance of human cultured cells by tardigrade-unique protein.</title>
        <authorList>
            <person name="Hashimoto T."/>
            <person name="Horikawa D.D."/>
            <person name="Saito Y."/>
            <person name="Kuwahara H."/>
            <person name="Kozuka-Hata H."/>
            <person name="Shin-I T."/>
            <person name="Minakuchi Y."/>
            <person name="Ohishi K."/>
            <person name="Motoyama A."/>
            <person name="Aizu T."/>
            <person name="Enomoto A."/>
            <person name="Kondo K."/>
            <person name="Tanaka S."/>
            <person name="Hara Y."/>
            <person name="Koshikawa S."/>
            <person name="Sagara H."/>
            <person name="Miura T."/>
            <person name="Yokobori S."/>
            <person name="Miyagawa K."/>
            <person name="Suzuki Y."/>
            <person name="Kubo T."/>
            <person name="Oyama M."/>
            <person name="Kohara Y."/>
            <person name="Fujiyama A."/>
            <person name="Arakawa K."/>
            <person name="Katayama T."/>
            <person name="Toyoda A."/>
            <person name="Kunieda T."/>
        </authorList>
    </citation>
    <scope>NUCLEOTIDE SEQUENCE [LARGE SCALE GENOMIC DNA]</scope>
    <source>
        <strain evidence="8 9">YOKOZUNA-1</strain>
    </source>
</reference>
<dbReference type="PANTHER" id="PTHR11920">
    <property type="entry name" value="GUANYLYL CYCLASE"/>
    <property type="match status" value="1"/>
</dbReference>
<dbReference type="GO" id="GO:0004016">
    <property type="term" value="F:adenylate cyclase activity"/>
    <property type="evidence" value="ECO:0007669"/>
    <property type="project" value="TreeGrafter"/>
</dbReference>
<dbReference type="InterPro" id="IPR001245">
    <property type="entry name" value="Ser-Thr/Tyr_kinase_cat_dom"/>
</dbReference>
<accession>A0A1D1W2K9</accession>
<keyword evidence="3" id="KW-0547">Nucleotide-binding</keyword>
<feature type="domain" description="Protein kinase" evidence="7">
    <location>
        <begin position="62"/>
        <end position="402"/>
    </location>
</feature>
<dbReference type="SUPFAM" id="SSF56112">
    <property type="entry name" value="Protein kinase-like (PK-like)"/>
    <property type="match status" value="1"/>
</dbReference>
<evidence type="ECO:0000256" key="6">
    <source>
        <dbReference type="SAM" id="Phobius"/>
    </source>
</evidence>
<dbReference type="STRING" id="947166.A0A1D1W2K9"/>